<feature type="domain" description="Carboxylesterase type B" evidence="4">
    <location>
        <begin position="30"/>
        <end position="556"/>
    </location>
</feature>
<organism evidence="5 6">
    <name type="scientific">Ceriporiopsis subvermispora (strain B)</name>
    <name type="common">White-rot fungus</name>
    <name type="synonym">Gelatoporia subvermispora</name>
    <dbReference type="NCBI Taxonomy" id="914234"/>
    <lineage>
        <taxon>Eukaryota</taxon>
        <taxon>Fungi</taxon>
        <taxon>Dikarya</taxon>
        <taxon>Basidiomycota</taxon>
        <taxon>Agaricomycotina</taxon>
        <taxon>Agaricomycetes</taxon>
        <taxon>Polyporales</taxon>
        <taxon>Gelatoporiaceae</taxon>
        <taxon>Gelatoporia</taxon>
    </lineage>
</organism>
<dbReference type="OrthoDB" id="408631at2759"/>
<evidence type="ECO:0000256" key="2">
    <source>
        <dbReference type="ARBA" id="ARBA00022801"/>
    </source>
</evidence>
<evidence type="ECO:0000313" key="6">
    <source>
        <dbReference type="Proteomes" id="UP000016930"/>
    </source>
</evidence>
<comment type="similarity">
    <text evidence="1 3">Belongs to the type-B carboxylesterase/lipase family.</text>
</comment>
<dbReference type="ESTHER" id="cers8-m2ps90">
    <property type="family name" value="Fungal_carboxylesterase_lipase"/>
</dbReference>
<dbReference type="Proteomes" id="UP000016930">
    <property type="component" value="Unassembled WGS sequence"/>
</dbReference>
<dbReference type="SMR" id="M2PS90"/>
<dbReference type="InterPro" id="IPR002018">
    <property type="entry name" value="CarbesteraseB"/>
</dbReference>
<protein>
    <recommendedName>
        <fullName evidence="3">Carboxylic ester hydrolase</fullName>
        <ecNumber evidence="3">3.1.1.-</ecNumber>
    </recommendedName>
</protein>
<evidence type="ECO:0000256" key="1">
    <source>
        <dbReference type="ARBA" id="ARBA00005964"/>
    </source>
</evidence>
<keyword evidence="6" id="KW-1185">Reference proteome</keyword>
<dbReference type="GO" id="GO:0016787">
    <property type="term" value="F:hydrolase activity"/>
    <property type="evidence" value="ECO:0007669"/>
    <property type="project" value="UniProtKB-KW"/>
</dbReference>
<dbReference type="InterPro" id="IPR019826">
    <property type="entry name" value="Carboxylesterase_B_AS"/>
</dbReference>
<keyword evidence="3" id="KW-0732">Signal</keyword>
<dbReference type="AlphaFoldDB" id="M2PS90"/>
<keyword evidence="2 3" id="KW-0378">Hydrolase</keyword>
<dbReference type="PANTHER" id="PTHR11559">
    <property type="entry name" value="CARBOXYLESTERASE"/>
    <property type="match status" value="1"/>
</dbReference>
<sequence length="580" mass="62689">MFLSSHFLLLVALATSFTFAAPSSNASADSPIVTLDNGTFIGGTNGTINSFLGIRFAQPPWVPSARVHAQTNIKTSGSTGDLRFRLPVANDPYNGTYNVTNFGLTCPQQSQNISLRDLNIDISALTAALGVLSNESLPQGEDCLNVNVWAPADVHRGANLSVFVWIFPGGFQAGSNAARGLRGDTIVQRSIELGEPIIFVSMNYRVSAFGFLASQEVEDAEVGNIGLWDQRQALRWVQKYIAAFGGNPANVTIGGESAGAISVGLQMVTNGGNTEGLFRAAFMSSGSPIPVGNITHGQKYYDALVNDTGCFGTADTLECLRQVPYDQLKKAVDMSPNLLSTQGVNLPWLPRADGKFLTAPPPQLVLSGSVADVPFISGDCDDEGTVFSVVPALKLNITTSDEFATWINETYFSTVPAGGLVDLFTLYPDDPTQGSPFGTGDRYQLTKQYKRMAALQGDLIFQAQRRFLLEQRSGKQNTWSYLFQGRKNPFLQGALGSRHGDDLPTYFGPGQMTDYLVNFVNHLDPNGPTVDAVWPKYTNSSTNLLTLTGESAPYQLNITQDDYRVEGMSTLMALSLKYPL</sequence>
<evidence type="ECO:0000256" key="3">
    <source>
        <dbReference type="RuleBase" id="RU361235"/>
    </source>
</evidence>
<name>M2PS90_CERS8</name>
<feature type="chain" id="PRO_5005140150" description="Carboxylic ester hydrolase" evidence="3">
    <location>
        <begin position="21"/>
        <end position="580"/>
    </location>
</feature>
<proteinExistence type="inferred from homology"/>
<reference evidence="5 6" key="1">
    <citation type="journal article" date="2012" name="Proc. Natl. Acad. Sci. U.S.A.">
        <title>Comparative genomics of Ceriporiopsis subvermispora and Phanerochaete chrysosporium provide insight into selective ligninolysis.</title>
        <authorList>
            <person name="Fernandez-Fueyo E."/>
            <person name="Ruiz-Duenas F.J."/>
            <person name="Ferreira P."/>
            <person name="Floudas D."/>
            <person name="Hibbett D.S."/>
            <person name="Canessa P."/>
            <person name="Larrondo L.F."/>
            <person name="James T.Y."/>
            <person name="Seelenfreund D."/>
            <person name="Lobos S."/>
            <person name="Polanco R."/>
            <person name="Tello M."/>
            <person name="Honda Y."/>
            <person name="Watanabe T."/>
            <person name="Watanabe T."/>
            <person name="Ryu J.S."/>
            <person name="Kubicek C.P."/>
            <person name="Schmoll M."/>
            <person name="Gaskell J."/>
            <person name="Hammel K.E."/>
            <person name="St John F.J."/>
            <person name="Vanden Wymelenberg A."/>
            <person name="Sabat G."/>
            <person name="Splinter BonDurant S."/>
            <person name="Syed K."/>
            <person name="Yadav J.S."/>
            <person name="Doddapaneni H."/>
            <person name="Subramanian V."/>
            <person name="Lavin J.L."/>
            <person name="Oguiza J.A."/>
            <person name="Perez G."/>
            <person name="Pisabarro A.G."/>
            <person name="Ramirez L."/>
            <person name="Santoyo F."/>
            <person name="Master E."/>
            <person name="Coutinho P.M."/>
            <person name="Henrissat B."/>
            <person name="Lombard V."/>
            <person name="Magnuson J.K."/>
            <person name="Kuees U."/>
            <person name="Hori C."/>
            <person name="Igarashi K."/>
            <person name="Samejima M."/>
            <person name="Held B.W."/>
            <person name="Barry K.W."/>
            <person name="LaButti K.M."/>
            <person name="Lapidus A."/>
            <person name="Lindquist E.A."/>
            <person name="Lucas S.M."/>
            <person name="Riley R."/>
            <person name="Salamov A.A."/>
            <person name="Hoffmeister D."/>
            <person name="Schwenk D."/>
            <person name="Hadar Y."/>
            <person name="Yarden O."/>
            <person name="de Vries R.P."/>
            <person name="Wiebenga A."/>
            <person name="Stenlid J."/>
            <person name="Eastwood D."/>
            <person name="Grigoriev I.V."/>
            <person name="Berka R.M."/>
            <person name="Blanchette R.A."/>
            <person name="Kersten P."/>
            <person name="Martinez A.T."/>
            <person name="Vicuna R."/>
            <person name="Cullen D."/>
        </authorList>
    </citation>
    <scope>NUCLEOTIDE SEQUENCE [LARGE SCALE GENOMIC DNA]</scope>
    <source>
        <strain evidence="5 6">B</strain>
    </source>
</reference>
<gene>
    <name evidence="5" type="ORF">CERSUDRAFT_92010</name>
</gene>
<dbReference type="EC" id="3.1.1.-" evidence="3"/>
<dbReference type="Pfam" id="PF00135">
    <property type="entry name" value="COesterase"/>
    <property type="match status" value="1"/>
</dbReference>
<evidence type="ECO:0000313" key="5">
    <source>
        <dbReference type="EMBL" id="EMD39509.1"/>
    </source>
</evidence>
<dbReference type="STRING" id="914234.M2PS90"/>
<dbReference type="HOGENOM" id="CLU_006586_10_6_1"/>
<evidence type="ECO:0000259" key="4">
    <source>
        <dbReference type="Pfam" id="PF00135"/>
    </source>
</evidence>
<dbReference type="Gene3D" id="3.40.50.1820">
    <property type="entry name" value="alpha/beta hydrolase"/>
    <property type="match status" value="1"/>
</dbReference>
<dbReference type="InterPro" id="IPR050309">
    <property type="entry name" value="Type-B_Carboxylest/Lipase"/>
</dbReference>
<accession>M2PS90</accession>
<dbReference type="InterPro" id="IPR029058">
    <property type="entry name" value="AB_hydrolase_fold"/>
</dbReference>
<dbReference type="SUPFAM" id="SSF53474">
    <property type="entry name" value="alpha/beta-Hydrolases"/>
    <property type="match status" value="1"/>
</dbReference>
<feature type="signal peptide" evidence="3">
    <location>
        <begin position="1"/>
        <end position="20"/>
    </location>
</feature>
<dbReference type="EMBL" id="KB445793">
    <property type="protein sequence ID" value="EMD39509.1"/>
    <property type="molecule type" value="Genomic_DNA"/>
</dbReference>
<dbReference type="PROSITE" id="PS00122">
    <property type="entry name" value="CARBOXYLESTERASE_B_1"/>
    <property type="match status" value="1"/>
</dbReference>